<dbReference type="InterPro" id="IPR027417">
    <property type="entry name" value="P-loop_NTPase"/>
</dbReference>
<evidence type="ECO:0000313" key="2">
    <source>
        <dbReference type="Proteomes" id="UP000182278"/>
    </source>
</evidence>
<dbReference type="Gene3D" id="3.40.50.300">
    <property type="entry name" value="P-loop containing nucleotide triphosphate hydrolases"/>
    <property type="match status" value="1"/>
</dbReference>
<reference evidence="1 2" key="1">
    <citation type="journal article" date="2016" name="Environ. Microbiol.">
        <title>Genomic resolution of a cold subsurface aquifer community provides metabolic insights for novel microbes adapted to high CO concentrations.</title>
        <authorList>
            <person name="Probst A.J."/>
            <person name="Castelle C.J."/>
            <person name="Singh A."/>
            <person name="Brown C.T."/>
            <person name="Anantharaman K."/>
            <person name="Sharon I."/>
            <person name="Hug L.A."/>
            <person name="Burstein D."/>
            <person name="Emerson J.B."/>
            <person name="Thomas B.C."/>
            <person name="Banfield J.F."/>
        </authorList>
    </citation>
    <scope>NUCLEOTIDE SEQUENCE [LARGE SCALE GENOMIC DNA]</scope>
    <source>
        <strain evidence="1">CG1_02_38_46</strain>
    </source>
</reference>
<comment type="caution">
    <text evidence="1">The sequence shown here is derived from an EMBL/GenBank/DDBJ whole genome shotgun (WGS) entry which is preliminary data.</text>
</comment>
<sequence>MMNRGTGEYAVTEPVNSMVERVAIRYFLDFVKGTELEGDWISKKYNIYGTNYGTVNFYSTEIPEHMQGSHLKAAVMDEAGQSPRLAYTTLRGRLNLFDGQLLMLSNPYMKKDPWLFLDLKKRYDEGDLTVLYLSFPSIANPAFSRKVYERDKKILTPEEFSFQHLGVYIKPQGLVYDYDRSAVVKEVKYNGETCFAGGDFGFDSTTLEIGFVNTVALHLVNEYFKVDIEPSGHVRAFAELIKRYHINIIFYDPAARAFMSEIQKGLTELKVPVKFEKANNDVHDGVREKNRALKGGKLIIDPKCYHLLDEDMGYIWKNGEPSGERHCEDASRYLIMGVKNFLHREYAPTKVEKKAKDWLAEHFQNLYDKVMNPKRKENIDWRDIF</sequence>
<dbReference type="AlphaFoldDB" id="A0A1J4SG09"/>
<name>A0A1J4SG09_9BACT</name>
<dbReference type="EMBL" id="MNUO01000013">
    <property type="protein sequence ID" value="OIN98403.1"/>
    <property type="molecule type" value="Genomic_DNA"/>
</dbReference>
<proteinExistence type="predicted"/>
<gene>
    <name evidence="1" type="ORF">AUJ66_01000</name>
</gene>
<dbReference type="STRING" id="1817893.AUJ66_01000"/>
<protein>
    <recommendedName>
        <fullName evidence="3">Terminase large subunit gp17-like C-terminal domain-containing protein</fullName>
    </recommendedName>
</protein>
<evidence type="ECO:0000313" key="1">
    <source>
        <dbReference type="EMBL" id="OIN98403.1"/>
    </source>
</evidence>
<organism evidence="1 2">
    <name type="scientific">Candidatus Desantisbacteria bacterium CG1_02_38_46</name>
    <dbReference type="NCBI Taxonomy" id="1817893"/>
    <lineage>
        <taxon>Bacteria</taxon>
        <taxon>Candidatus Desantisiibacteriota</taxon>
    </lineage>
</organism>
<evidence type="ECO:0008006" key="3">
    <source>
        <dbReference type="Google" id="ProtNLM"/>
    </source>
</evidence>
<dbReference type="Proteomes" id="UP000182278">
    <property type="component" value="Unassembled WGS sequence"/>
</dbReference>
<accession>A0A1J4SG09</accession>
<dbReference type="Gene3D" id="3.30.420.280">
    <property type="match status" value="1"/>
</dbReference>